<dbReference type="Proteomes" id="UP000005237">
    <property type="component" value="Unassembled WGS sequence"/>
</dbReference>
<protein>
    <submittedName>
        <fullName evidence="2">Uncharacterized protein</fullName>
    </submittedName>
</protein>
<evidence type="ECO:0000256" key="1">
    <source>
        <dbReference type="SAM" id="MobiDB-lite"/>
    </source>
</evidence>
<evidence type="ECO:0000313" key="2">
    <source>
        <dbReference type="EnsemblMetazoa" id="CJA43083.1"/>
    </source>
</evidence>
<evidence type="ECO:0000313" key="3">
    <source>
        <dbReference type="Proteomes" id="UP000005237"/>
    </source>
</evidence>
<sequence length="68" mass="7040">MTTVGLSLFPISSANCLHFTPGGRVLGMSLTKIPNKTGDSTEPCGTPHICRQKDTGEAPRARGGPADS</sequence>
<accession>A0A8R1IVA5</accession>
<organism evidence="2 3">
    <name type="scientific">Caenorhabditis japonica</name>
    <dbReference type="NCBI Taxonomy" id="281687"/>
    <lineage>
        <taxon>Eukaryota</taxon>
        <taxon>Metazoa</taxon>
        <taxon>Ecdysozoa</taxon>
        <taxon>Nematoda</taxon>
        <taxon>Chromadorea</taxon>
        <taxon>Rhabditida</taxon>
        <taxon>Rhabditina</taxon>
        <taxon>Rhabditomorpha</taxon>
        <taxon>Rhabditoidea</taxon>
        <taxon>Rhabditidae</taxon>
        <taxon>Peloderinae</taxon>
        <taxon>Caenorhabditis</taxon>
    </lineage>
</organism>
<proteinExistence type="predicted"/>
<feature type="region of interest" description="Disordered" evidence="1">
    <location>
        <begin position="33"/>
        <end position="68"/>
    </location>
</feature>
<feature type="compositionally biased region" description="Basic and acidic residues" evidence="1">
    <location>
        <begin position="51"/>
        <end position="60"/>
    </location>
</feature>
<keyword evidence="3" id="KW-1185">Reference proteome</keyword>
<reference evidence="2" key="2">
    <citation type="submission" date="2022-06" db="UniProtKB">
        <authorList>
            <consortium name="EnsemblMetazoa"/>
        </authorList>
    </citation>
    <scope>IDENTIFICATION</scope>
    <source>
        <strain evidence="2">DF5081</strain>
    </source>
</reference>
<reference evidence="3" key="1">
    <citation type="submission" date="2010-08" db="EMBL/GenBank/DDBJ databases">
        <authorList>
            <consortium name="Caenorhabditis japonica Sequencing Consortium"/>
            <person name="Wilson R.K."/>
        </authorList>
    </citation>
    <scope>NUCLEOTIDE SEQUENCE [LARGE SCALE GENOMIC DNA]</scope>
    <source>
        <strain evidence="3">DF5081</strain>
    </source>
</reference>
<name>A0A8R1IVA5_CAEJA</name>
<dbReference type="EnsemblMetazoa" id="CJA43083.1">
    <property type="protein sequence ID" value="CJA43083.1"/>
    <property type="gene ID" value="WBGene00218931"/>
</dbReference>
<dbReference type="AlphaFoldDB" id="A0A8R1IVA5"/>